<evidence type="ECO:0000256" key="1">
    <source>
        <dbReference type="SAM" id="Phobius"/>
    </source>
</evidence>
<feature type="domain" description="Inner membrane protein YgaP-like transmembrane" evidence="2">
    <location>
        <begin position="1"/>
        <end position="65"/>
    </location>
</feature>
<name>A0A4U1BUS4_9SPHI</name>
<keyword evidence="4" id="KW-1185">Reference proteome</keyword>
<feature type="transmembrane region" description="Helical" evidence="1">
    <location>
        <begin position="12"/>
        <end position="29"/>
    </location>
</feature>
<evidence type="ECO:0000259" key="2">
    <source>
        <dbReference type="Pfam" id="PF11127"/>
    </source>
</evidence>
<comment type="caution">
    <text evidence="3">The sequence shown here is derived from an EMBL/GenBank/DDBJ whole genome shotgun (WGS) entry which is preliminary data.</text>
</comment>
<evidence type="ECO:0000313" key="4">
    <source>
        <dbReference type="Proteomes" id="UP000310477"/>
    </source>
</evidence>
<dbReference type="Proteomes" id="UP000310477">
    <property type="component" value="Unassembled WGS sequence"/>
</dbReference>
<dbReference type="EMBL" id="SWBO01000020">
    <property type="protein sequence ID" value="TKB96415.1"/>
    <property type="molecule type" value="Genomic_DNA"/>
</dbReference>
<keyword evidence="1" id="KW-1133">Transmembrane helix</keyword>
<dbReference type="Pfam" id="PF11127">
    <property type="entry name" value="YgaP-like_TM"/>
    <property type="match status" value="1"/>
</dbReference>
<reference evidence="3 4" key="1">
    <citation type="submission" date="2019-04" db="EMBL/GenBank/DDBJ databases">
        <title>Pedobacter sp. AR-2-6 sp. nov., isolated from Arctic soil.</title>
        <authorList>
            <person name="Dahal R.H."/>
            <person name="Kim D.-U."/>
        </authorList>
    </citation>
    <scope>NUCLEOTIDE SEQUENCE [LARGE SCALE GENOMIC DNA]</scope>
    <source>
        <strain evidence="3 4">AR-2-6</strain>
    </source>
</reference>
<dbReference type="AlphaFoldDB" id="A0A4U1BUS4"/>
<feature type="transmembrane region" description="Helical" evidence="1">
    <location>
        <begin position="35"/>
        <end position="59"/>
    </location>
</feature>
<keyword evidence="1" id="KW-0812">Transmembrane</keyword>
<accession>A0A4U1BUS4</accession>
<proteinExistence type="predicted"/>
<protein>
    <submittedName>
        <fullName evidence="3">DUF2892 domain-containing protein</fullName>
    </submittedName>
</protein>
<dbReference type="OrthoDB" id="9804804at2"/>
<sequence>MKKNMGTVDKVIRILVAVFIGVLYFTNVISGTLAIILGILAVVFVLTSFISFCPLYLPFGISTFRKKIR</sequence>
<keyword evidence="1" id="KW-0472">Membrane</keyword>
<dbReference type="InterPro" id="IPR021309">
    <property type="entry name" value="YgaP-like_TM"/>
</dbReference>
<gene>
    <name evidence="3" type="ORF">FA045_18450</name>
</gene>
<evidence type="ECO:0000313" key="3">
    <source>
        <dbReference type="EMBL" id="TKB96415.1"/>
    </source>
</evidence>
<organism evidence="3 4">
    <name type="scientific">Pedobacter cryotolerans</name>
    <dbReference type="NCBI Taxonomy" id="2571270"/>
    <lineage>
        <taxon>Bacteria</taxon>
        <taxon>Pseudomonadati</taxon>
        <taxon>Bacteroidota</taxon>
        <taxon>Sphingobacteriia</taxon>
        <taxon>Sphingobacteriales</taxon>
        <taxon>Sphingobacteriaceae</taxon>
        <taxon>Pedobacter</taxon>
    </lineage>
</organism>